<comment type="caution">
    <text evidence="3">The sequence shown here is derived from an EMBL/GenBank/DDBJ whole genome shotgun (WGS) entry which is preliminary data.</text>
</comment>
<dbReference type="AlphaFoldDB" id="A0A9P8V763"/>
<dbReference type="OrthoDB" id="42919at2759"/>
<feature type="domain" description="Stress-response A/B barrel" evidence="2">
    <location>
        <begin position="3"/>
        <end position="101"/>
    </location>
</feature>
<evidence type="ECO:0000313" key="4">
    <source>
        <dbReference type="Proteomes" id="UP000770015"/>
    </source>
</evidence>
<accession>A0A9P8V763</accession>
<dbReference type="Proteomes" id="UP000770015">
    <property type="component" value="Unassembled WGS sequence"/>
</dbReference>
<keyword evidence="4" id="KW-1185">Reference proteome</keyword>
<dbReference type="PROSITE" id="PS51502">
    <property type="entry name" value="S_R_A_B_BARREL"/>
    <property type="match status" value="1"/>
</dbReference>
<proteinExistence type="predicted"/>
<dbReference type="InterPro" id="IPR011008">
    <property type="entry name" value="Dimeric_a/b-barrel"/>
</dbReference>
<name>A0A9P8V763_9PEZI</name>
<protein>
    <submittedName>
        <fullName evidence="3">Stress responsive A/B barrel domain-containing protein</fullName>
    </submittedName>
</protein>
<gene>
    <name evidence="3" type="ORF">F5X68DRAFT_24356</name>
</gene>
<reference evidence="3" key="1">
    <citation type="journal article" date="2021" name="Nat. Commun.">
        <title>Genetic determinants of endophytism in the Arabidopsis root mycobiome.</title>
        <authorList>
            <person name="Mesny F."/>
            <person name="Miyauchi S."/>
            <person name="Thiergart T."/>
            <person name="Pickel B."/>
            <person name="Atanasova L."/>
            <person name="Karlsson M."/>
            <person name="Huettel B."/>
            <person name="Barry K.W."/>
            <person name="Haridas S."/>
            <person name="Chen C."/>
            <person name="Bauer D."/>
            <person name="Andreopoulos W."/>
            <person name="Pangilinan J."/>
            <person name="LaButti K."/>
            <person name="Riley R."/>
            <person name="Lipzen A."/>
            <person name="Clum A."/>
            <person name="Drula E."/>
            <person name="Henrissat B."/>
            <person name="Kohler A."/>
            <person name="Grigoriev I.V."/>
            <person name="Martin F.M."/>
            <person name="Hacquard S."/>
        </authorList>
    </citation>
    <scope>NUCLEOTIDE SEQUENCE</scope>
    <source>
        <strain evidence="3">MPI-SDFR-AT-0117</strain>
    </source>
</reference>
<comment type="subunit">
    <text evidence="1">Homodimer.</text>
</comment>
<dbReference type="Gene3D" id="3.30.70.100">
    <property type="match status" value="1"/>
</dbReference>
<dbReference type="EMBL" id="JAGSXJ010000018">
    <property type="protein sequence ID" value="KAH6682189.1"/>
    <property type="molecule type" value="Genomic_DNA"/>
</dbReference>
<dbReference type="PANTHER" id="PTHR33178:SF17">
    <property type="entry name" value="STRESS-RESPONSE A_B BARREL DOMAIN-CONTAINING PROTEIN"/>
    <property type="match status" value="1"/>
</dbReference>
<sequence length="123" mass="13897">MTLIHIVLFKFRADVSAEHKADFVTQLRTLRELSCVQDRKLWVGSPSVTRPIEKSQGFEIALVSFHDGLPALEEYQASKEHEQITHTMLWPYKEDVVRFDFEVPGEDALKVAGSISGLGNLQA</sequence>
<dbReference type="PANTHER" id="PTHR33178">
    <property type="match status" value="1"/>
</dbReference>
<dbReference type="InterPro" id="IPR044662">
    <property type="entry name" value="HS1/DABB1-like"/>
</dbReference>
<organism evidence="3 4">
    <name type="scientific">Plectosphaerella plurivora</name>
    <dbReference type="NCBI Taxonomy" id="936078"/>
    <lineage>
        <taxon>Eukaryota</taxon>
        <taxon>Fungi</taxon>
        <taxon>Dikarya</taxon>
        <taxon>Ascomycota</taxon>
        <taxon>Pezizomycotina</taxon>
        <taxon>Sordariomycetes</taxon>
        <taxon>Hypocreomycetidae</taxon>
        <taxon>Glomerellales</taxon>
        <taxon>Plectosphaerellaceae</taxon>
        <taxon>Plectosphaerella</taxon>
    </lineage>
</organism>
<dbReference type="SUPFAM" id="SSF54909">
    <property type="entry name" value="Dimeric alpha+beta barrel"/>
    <property type="match status" value="1"/>
</dbReference>
<evidence type="ECO:0000256" key="1">
    <source>
        <dbReference type="ARBA" id="ARBA00011738"/>
    </source>
</evidence>
<evidence type="ECO:0000259" key="2">
    <source>
        <dbReference type="PROSITE" id="PS51502"/>
    </source>
</evidence>
<evidence type="ECO:0000313" key="3">
    <source>
        <dbReference type="EMBL" id="KAH6682189.1"/>
    </source>
</evidence>
<dbReference type="SMART" id="SM00886">
    <property type="entry name" value="Dabb"/>
    <property type="match status" value="1"/>
</dbReference>
<dbReference type="InterPro" id="IPR013097">
    <property type="entry name" value="Dabb"/>
</dbReference>
<dbReference type="Pfam" id="PF07876">
    <property type="entry name" value="Dabb"/>
    <property type="match status" value="1"/>
</dbReference>